<organism evidence="1 2">
    <name type="scientific">Exophiala mesophila</name>
    <name type="common">Black yeast-like fungus</name>
    <dbReference type="NCBI Taxonomy" id="212818"/>
    <lineage>
        <taxon>Eukaryota</taxon>
        <taxon>Fungi</taxon>
        <taxon>Dikarya</taxon>
        <taxon>Ascomycota</taxon>
        <taxon>Pezizomycotina</taxon>
        <taxon>Eurotiomycetes</taxon>
        <taxon>Chaetothyriomycetidae</taxon>
        <taxon>Chaetothyriales</taxon>
        <taxon>Herpotrichiellaceae</taxon>
        <taxon>Exophiala</taxon>
    </lineage>
</organism>
<evidence type="ECO:0000313" key="1">
    <source>
        <dbReference type="EMBL" id="RVX70969.1"/>
    </source>
</evidence>
<dbReference type="OrthoDB" id="3352776at2759"/>
<dbReference type="InterPro" id="IPR032710">
    <property type="entry name" value="NTF2-like_dom_sf"/>
</dbReference>
<proteinExistence type="predicted"/>
<name>A0A438N5H1_EXOME</name>
<dbReference type="SUPFAM" id="SSF54427">
    <property type="entry name" value="NTF2-like"/>
    <property type="match status" value="1"/>
</dbReference>
<gene>
    <name evidence="1" type="ORF">B0A52_06127</name>
</gene>
<reference evidence="1 2" key="1">
    <citation type="submission" date="2017-03" db="EMBL/GenBank/DDBJ databases">
        <title>Genomes of endolithic fungi from Antarctica.</title>
        <authorList>
            <person name="Coleine C."/>
            <person name="Masonjones S."/>
            <person name="Stajich J.E."/>
        </authorList>
    </citation>
    <scope>NUCLEOTIDE SEQUENCE [LARGE SCALE GENOMIC DNA]</scope>
    <source>
        <strain evidence="1 2">CCFEE 6314</strain>
    </source>
</reference>
<sequence length="148" mass="16742">MSHPNRQDLLTAAKQFCEAFAKQKPPAEILSHFSSSENVLAFEHGLPELAPFLGREFRGQSGLQEYFNILSSLLSYENMRFGNYLVDVDTSKVSIRGEARFTWTSTGQAWDEVFTYVLEFDQENKVKVYEIWADSGAAYLASKGQLKG</sequence>
<dbReference type="AlphaFoldDB" id="A0A438N5H1"/>
<dbReference type="Proteomes" id="UP000288859">
    <property type="component" value="Unassembled WGS sequence"/>
</dbReference>
<dbReference type="EMBL" id="NAJM01000020">
    <property type="protein sequence ID" value="RVX70969.1"/>
    <property type="molecule type" value="Genomic_DNA"/>
</dbReference>
<evidence type="ECO:0000313" key="2">
    <source>
        <dbReference type="Proteomes" id="UP000288859"/>
    </source>
</evidence>
<dbReference type="VEuPathDB" id="FungiDB:PV10_01442"/>
<accession>A0A438N5H1</accession>
<evidence type="ECO:0008006" key="3">
    <source>
        <dbReference type="Google" id="ProtNLM"/>
    </source>
</evidence>
<protein>
    <recommendedName>
        <fullName evidence="3">SnoaL-like domain-containing protein</fullName>
    </recommendedName>
</protein>
<dbReference type="Gene3D" id="3.10.450.50">
    <property type="match status" value="1"/>
</dbReference>
<comment type="caution">
    <text evidence="1">The sequence shown here is derived from an EMBL/GenBank/DDBJ whole genome shotgun (WGS) entry which is preliminary data.</text>
</comment>